<evidence type="ECO:0000313" key="6">
    <source>
        <dbReference type="EMBL" id="TCO43373.1"/>
    </source>
</evidence>
<dbReference type="InterPro" id="IPR043128">
    <property type="entry name" value="Rev_trsase/Diguanyl_cyclase"/>
</dbReference>
<dbReference type="Gene3D" id="2.60.40.10">
    <property type="entry name" value="Immunoglobulins"/>
    <property type="match status" value="1"/>
</dbReference>
<evidence type="ECO:0000256" key="1">
    <source>
        <dbReference type="ARBA" id="ARBA00001946"/>
    </source>
</evidence>
<protein>
    <recommendedName>
        <fullName evidence="2">diguanylate cyclase</fullName>
        <ecNumber evidence="2">2.7.7.65</ecNumber>
    </recommendedName>
</protein>
<feature type="domain" description="GGDEF" evidence="5">
    <location>
        <begin position="867"/>
        <end position="1005"/>
    </location>
</feature>
<evidence type="ECO:0000256" key="4">
    <source>
        <dbReference type="SAM" id="SignalP"/>
    </source>
</evidence>
<dbReference type="GO" id="GO:0052621">
    <property type="term" value="F:diguanylate cyclase activity"/>
    <property type="evidence" value="ECO:0007669"/>
    <property type="project" value="UniProtKB-EC"/>
</dbReference>
<dbReference type="SMART" id="SM00267">
    <property type="entry name" value="GGDEF"/>
    <property type="match status" value="1"/>
</dbReference>
<name>A0A4R2IF83_9GAMM</name>
<sequence length="1026" mass="111608">MRRWHDWCRGAALLALALGGADAGAAPPVPVDGPAPTAEAALRWQGYRRYASREGVPRNWVTALAQDRAGFVYAGTEEGLARYDGRRWTNLPFAEGSPTRQPYVTALAASADGVVWVGTDTAGLHVYRDGRLARVPRSSARNVTSLFADADVVWVGTDEGVERCSADGCRALDAARGLAVRSLLRTRGSSSLYVGTADAGVLRIDDTHRAAHRAEWRLASAEGLPDDRVIALAEWGGAEGRDLWVGTARGVARLSGTTLTVYAGRSGFPGGASRFVRMPQGDGRERLVATLPAGGLAEFDEDGHWRRTTTANGLPENAINSALVTDADQPAPVLWLASGHSGVLRGEPQAWSAFGERAGLPSRVVVGLGETRFPDGKETVWIGTSSGSVRRDGGEWRAWLPAPYARSEVFDLVRDGDGLWAATREGLLRVTRDGVRAYTSANSALPDDTVLGLHLQHDDDGARTLWLGTRGGVARMRGDRLERAPVSGEPADFFVRVLRDTRDVHGTTTLWAGAERGLYFMRGDAWRLLDCHGMGDTAVFDLRERGAPGRGHVLWAATFDGVLRIDLDRDFACDRVVLPVDTDTMSIYQLQFDASGRMYLFGAYGVLRLPAGHRGPGDAGIERFDLADGLPDLEFTRASLVDAQGRLWGGTIEGVAMYDPAAERPPAAPRPLRILAATEERSGRELGEGADLDEADGNVAFELGLLAYQRDYRSRYRTQLVGLEAQPGEWNDDPRRSYTRLPPGRYEFRAWARAADGVESGPVTRAFRVHAPWWRRPWAFVSYAIAMILLGLYAGRLRARAFAARAHALEREVGERTRALAEANRRLAHASLTDALTGLWNRRYFGLELPPECERTIRRAARGERDADLVFVLADVDHFKRINDHHGHAVGDAVLVEFARRLRALLRSGDVALRWGGEEFLVVLRDTGRERAFASARRVREAIAATPFAIDGTLLPVTCSIGWAAFPFDPQAPRRHGVDQVITFADAALYRAKCGGRDRVVGARVEAGVAEGFVFVGEVGGAAGAG</sequence>
<dbReference type="GO" id="GO:1902201">
    <property type="term" value="P:negative regulation of bacterial-type flagellum-dependent cell motility"/>
    <property type="evidence" value="ECO:0007669"/>
    <property type="project" value="TreeGrafter"/>
</dbReference>
<dbReference type="GO" id="GO:0043709">
    <property type="term" value="P:cell adhesion involved in single-species biofilm formation"/>
    <property type="evidence" value="ECO:0007669"/>
    <property type="project" value="TreeGrafter"/>
</dbReference>
<dbReference type="CDD" id="cd01949">
    <property type="entry name" value="GGDEF"/>
    <property type="match status" value="1"/>
</dbReference>
<dbReference type="InterPro" id="IPR029787">
    <property type="entry name" value="Nucleotide_cyclase"/>
</dbReference>
<dbReference type="OrthoDB" id="176203at2"/>
<dbReference type="GO" id="GO:0005886">
    <property type="term" value="C:plasma membrane"/>
    <property type="evidence" value="ECO:0007669"/>
    <property type="project" value="TreeGrafter"/>
</dbReference>
<dbReference type="InterPro" id="IPR015943">
    <property type="entry name" value="WD40/YVTN_repeat-like_dom_sf"/>
</dbReference>
<gene>
    <name evidence="6" type="ORF">EV148_101797</name>
</gene>
<feature type="chain" id="PRO_5020955134" description="diguanylate cyclase" evidence="4">
    <location>
        <begin position="26"/>
        <end position="1026"/>
    </location>
</feature>
<accession>A0A4R2IF83</accession>
<comment type="caution">
    <text evidence="6">The sequence shown here is derived from an EMBL/GenBank/DDBJ whole genome shotgun (WGS) entry which is preliminary data.</text>
</comment>
<dbReference type="SUPFAM" id="SSF63829">
    <property type="entry name" value="Calcium-dependent phosphotriesterase"/>
    <property type="match status" value="1"/>
</dbReference>
<dbReference type="PANTHER" id="PTHR45138:SF9">
    <property type="entry name" value="DIGUANYLATE CYCLASE DGCM-RELATED"/>
    <property type="match status" value="1"/>
</dbReference>
<dbReference type="InterPro" id="IPR050469">
    <property type="entry name" value="Diguanylate_Cyclase"/>
</dbReference>
<evidence type="ECO:0000313" key="7">
    <source>
        <dbReference type="Proteomes" id="UP000294862"/>
    </source>
</evidence>
<dbReference type="EMBL" id="SLWQ01000001">
    <property type="protein sequence ID" value="TCO43373.1"/>
    <property type="molecule type" value="Genomic_DNA"/>
</dbReference>
<dbReference type="InterPro" id="IPR000160">
    <property type="entry name" value="GGDEF_dom"/>
</dbReference>
<dbReference type="InterPro" id="IPR013783">
    <property type="entry name" value="Ig-like_fold"/>
</dbReference>
<dbReference type="Gene3D" id="2.130.10.10">
    <property type="entry name" value="YVTN repeat-like/Quinoprotein amine dehydrogenase"/>
    <property type="match status" value="3"/>
</dbReference>
<dbReference type="Gene3D" id="3.30.70.270">
    <property type="match status" value="1"/>
</dbReference>
<reference evidence="6 7" key="1">
    <citation type="journal article" date="2015" name="Stand. Genomic Sci.">
        <title>Genomic Encyclopedia of Bacterial and Archaeal Type Strains, Phase III: the genomes of soil and plant-associated and newly described type strains.</title>
        <authorList>
            <person name="Whitman W.B."/>
            <person name="Woyke T."/>
            <person name="Klenk H.P."/>
            <person name="Zhou Y."/>
            <person name="Lilburn T.G."/>
            <person name="Beck B.J."/>
            <person name="De Vos P."/>
            <person name="Vandamme P."/>
            <person name="Eisen J.A."/>
            <person name="Garrity G."/>
            <person name="Hugenholtz P."/>
            <person name="Kyrpides N.C."/>
        </authorList>
    </citation>
    <scope>NUCLEOTIDE SEQUENCE [LARGE SCALE GENOMIC DNA]</scope>
    <source>
        <strain evidence="6 7">A3</strain>
    </source>
</reference>
<dbReference type="Pfam" id="PF00990">
    <property type="entry name" value="GGDEF"/>
    <property type="match status" value="1"/>
</dbReference>
<organism evidence="6 7">
    <name type="scientific">Dokdonella fugitiva</name>
    <dbReference type="NCBI Taxonomy" id="328517"/>
    <lineage>
        <taxon>Bacteria</taxon>
        <taxon>Pseudomonadati</taxon>
        <taxon>Pseudomonadota</taxon>
        <taxon>Gammaproteobacteria</taxon>
        <taxon>Lysobacterales</taxon>
        <taxon>Rhodanobacteraceae</taxon>
        <taxon>Dokdonella</taxon>
    </lineage>
</organism>
<dbReference type="Proteomes" id="UP000294862">
    <property type="component" value="Unassembled WGS sequence"/>
</dbReference>
<dbReference type="NCBIfam" id="TIGR00254">
    <property type="entry name" value="GGDEF"/>
    <property type="match status" value="1"/>
</dbReference>
<dbReference type="SUPFAM" id="SSF101898">
    <property type="entry name" value="NHL repeat"/>
    <property type="match status" value="1"/>
</dbReference>
<keyword evidence="4" id="KW-0732">Signal</keyword>
<dbReference type="SUPFAM" id="SSF55073">
    <property type="entry name" value="Nucleotide cyclase"/>
    <property type="match status" value="1"/>
</dbReference>
<proteinExistence type="predicted"/>
<dbReference type="PANTHER" id="PTHR45138">
    <property type="entry name" value="REGULATORY COMPONENTS OF SENSORY TRANSDUCTION SYSTEM"/>
    <property type="match status" value="1"/>
</dbReference>
<dbReference type="FunFam" id="3.30.70.270:FF:000001">
    <property type="entry name" value="Diguanylate cyclase domain protein"/>
    <property type="match status" value="1"/>
</dbReference>
<dbReference type="AlphaFoldDB" id="A0A4R2IF83"/>
<evidence type="ECO:0000256" key="3">
    <source>
        <dbReference type="ARBA" id="ARBA00034247"/>
    </source>
</evidence>
<keyword evidence="7" id="KW-1185">Reference proteome</keyword>
<feature type="signal peptide" evidence="4">
    <location>
        <begin position="1"/>
        <end position="25"/>
    </location>
</feature>
<dbReference type="PROSITE" id="PS50887">
    <property type="entry name" value="GGDEF"/>
    <property type="match status" value="1"/>
</dbReference>
<comment type="cofactor">
    <cofactor evidence="1">
        <name>Mg(2+)</name>
        <dbReference type="ChEBI" id="CHEBI:18420"/>
    </cofactor>
</comment>
<evidence type="ECO:0000256" key="2">
    <source>
        <dbReference type="ARBA" id="ARBA00012528"/>
    </source>
</evidence>
<comment type="catalytic activity">
    <reaction evidence="3">
        <text>2 GTP = 3',3'-c-di-GMP + 2 diphosphate</text>
        <dbReference type="Rhea" id="RHEA:24898"/>
        <dbReference type="ChEBI" id="CHEBI:33019"/>
        <dbReference type="ChEBI" id="CHEBI:37565"/>
        <dbReference type="ChEBI" id="CHEBI:58805"/>
        <dbReference type="EC" id="2.7.7.65"/>
    </reaction>
</comment>
<dbReference type="EC" id="2.7.7.65" evidence="2"/>
<evidence type="ECO:0000259" key="5">
    <source>
        <dbReference type="PROSITE" id="PS50887"/>
    </source>
</evidence>
<dbReference type="RefSeq" id="WP_158287306.1">
    <property type="nucleotide sequence ID" value="NZ_SLWQ01000001.1"/>
</dbReference>